<gene>
    <name evidence="1" type="ORF">APAL1065_LOCUS3034</name>
</gene>
<sequence length="166" mass="18400">MANCPLHGYYIAHHHNNATTASSSSCQEKFKFHLGLNRLPQDFMWGWDSATKFEGSFVGHSFAFRSAADPSILVETVTLQPTRIIDCPHLKRQVQVNTATTVANLQQVFAPISNQGTVGEEHESHVDPQLVAPGWNETQALGNTTRTTRRRSRVANAHLFVGAQSF</sequence>
<proteinExistence type="predicted"/>
<dbReference type="AlphaFoldDB" id="A0A7S2VAZ0"/>
<organism evidence="1">
    <name type="scientific">Entomoneis paludosa</name>
    <dbReference type="NCBI Taxonomy" id="265537"/>
    <lineage>
        <taxon>Eukaryota</taxon>
        <taxon>Sar</taxon>
        <taxon>Stramenopiles</taxon>
        <taxon>Ochrophyta</taxon>
        <taxon>Bacillariophyta</taxon>
        <taxon>Bacillariophyceae</taxon>
        <taxon>Bacillariophycidae</taxon>
        <taxon>Entomoneidaceae</taxon>
        <taxon>Entomoneis</taxon>
    </lineage>
</organism>
<protein>
    <submittedName>
        <fullName evidence="1">Uncharacterized protein</fullName>
    </submittedName>
</protein>
<reference evidence="1" key="1">
    <citation type="submission" date="2021-01" db="EMBL/GenBank/DDBJ databases">
        <authorList>
            <person name="Corre E."/>
            <person name="Pelletier E."/>
            <person name="Niang G."/>
            <person name="Scheremetjew M."/>
            <person name="Finn R."/>
            <person name="Kale V."/>
            <person name="Holt S."/>
            <person name="Cochrane G."/>
            <person name="Meng A."/>
            <person name="Brown T."/>
            <person name="Cohen L."/>
        </authorList>
    </citation>
    <scope>NUCLEOTIDE SEQUENCE</scope>
    <source>
        <strain evidence="1">CCMP125</strain>
    </source>
</reference>
<evidence type="ECO:0000313" key="1">
    <source>
        <dbReference type="EMBL" id="CAD9945906.1"/>
    </source>
</evidence>
<name>A0A7S2VAZ0_9STRA</name>
<accession>A0A7S2VAZ0</accession>
<dbReference type="EMBL" id="HBHT01004520">
    <property type="protein sequence ID" value="CAD9945906.1"/>
    <property type="molecule type" value="Transcribed_RNA"/>
</dbReference>